<feature type="transmembrane region" description="Helical" evidence="6">
    <location>
        <begin position="377"/>
        <end position="395"/>
    </location>
</feature>
<dbReference type="RefSeq" id="WP_341691012.1">
    <property type="nucleotide sequence ID" value="NZ_JBBYHS010000006.1"/>
</dbReference>
<protein>
    <recommendedName>
        <fullName evidence="9">Membrane protein involved in the export of O-antigen and teichoic acid</fullName>
    </recommendedName>
</protein>
<proteinExistence type="predicted"/>
<evidence type="ECO:0000256" key="3">
    <source>
        <dbReference type="ARBA" id="ARBA00022692"/>
    </source>
</evidence>
<evidence type="ECO:0008006" key="9">
    <source>
        <dbReference type="Google" id="ProtNLM"/>
    </source>
</evidence>
<feature type="transmembrane region" description="Helical" evidence="6">
    <location>
        <begin position="44"/>
        <end position="63"/>
    </location>
</feature>
<comment type="caution">
    <text evidence="7">The sequence shown here is derived from an EMBL/GenBank/DDBJ whole genome shotgun (WGS) entry which is preliminary data.</text>
</comment>
<evidence type="ECO:0000256" key="6">
    <source>
        <dbReference type="SAM" id="Phobius"/>
    </source>
</evidence>
<reference evidence="7 8" key="1">
    <citation type="submission" date="2024-04" db="EMBL/GenBank/DDBJ databases">
        <title>Flavobacterium sp. DGU38 16S ribosomal RNA gene Genome sequencing and assembly.</title>
        <authorList>
            <person name="Park S."/>
        </authorList>
    </citation>
    <scope>NUCLEOTIDE SEQUENCE [LARGE SCALE GENOMIC DNA]</scope>
    <source>
        <strain evidence="7 8">DGU38</strain>
    </source>
</reference>
<feature type="transmembrane region" description="Helical" evidence="6">
    <location>
        <begin position="319"/>
        <end position="340"/>
    </location>
</feature>
<name>A0ABU9INP4_9FLAO</name>
<evidence type="ECO:0000256" key="1">
    <source>
        <dbReference type="ARBA" id="ARBA00004651"/>
    </source>
</evidence>
<keyword evidence="5 6" id="KW-0472">Membrane</keyword>
<feature type="transmembrane region" description="Helical" evidence="6">
    <location>
        <begin position="352"/>
        <end position="371"/>
    </location>
</feature>
<keyword evidence="4 6" id="KW-1133">Transmembrane helix</keyword>
<feature type="transmembrane region" description="Helical" evidence="6">
    <location>
        <begin position="282"/>
        <end position="304"/>
    </location>
</feature>
<feature type="transmembrane region" description="Helical" evidence="6">
    <location>
        <begin position="211"/>
        <end position="237"/>
    </location>
</feature>
<feature type="transmembrane region" description="Helical" evidence="6">
    <location>
        <begin position="144"/>
        <end position="162"/>
    </location>
</feature>
<organism evidence="7 8">
    <name type="scientific">Flavobacterium calami</name>
    <dbReference type="NCBI Taxonomy" id="3139144"/>
    <lineage>
        <taxon>Bacteria</taxon>
        <taxon>Pseudomonadati</taxon>
        <taxon>Bacteroidota</taxon>
        <taxon>Flavobacteriia</taxon>
        <taxon>Flavobacteriales</taxon>
        <taxon>Flavobacteriaceae</taxon>
        <taxon>Flavobacterium</taxon>
    </lineage>
</organism>
<gene>
    <name evidence="7" type="ORF">AAEO57_07125</name>
</gene>
<feature type="transmembrane region" description="Helical" evidence="6">
    <location>
        <begin position="112"/>
        <end position="132"/>
    </location>
</feature>
<keyword evidence="3 6" id="KW-0812">Transmembrane</keyword>
<evidence type="ECO:0000313" key="7">
    <source>
        <dbReference type="EMBL" id="MEL1253538.1"/>
    </source>
</evidence>
<dbReference type="EMBL" id="JBBYHS010000006">
    <property type="protein sequence ID" value="MEL1253538.1"/>
    <property type="molecule type" value="Genomic_DNA"/>
</dbReference>
<keyword evidence="2" id="KW-1003">Cell membrane</keyword>
<feature type="transmembrane region" description="Helical" evidence="6">
    <location>
        <begin position="249"/>
        <end position="270"/>
    </location>
</feature>
<sequence length="408" mass="46500">MDLLKAFIAKDSFLAFVDQVISSGTNFCLTILLAQKLDIKSFGLYSSIVLLLYLAVSIMNALIIQPFQVMVAKIEKRKQYITALFLGTVLLLCIPPVFIVILSLFFIKTSLFQVSAGVLICFVTGFLINDFFRKLLLGLSRIKEVLIMDILFLIFIPFVFVLDGIKLSQVLLIIGLSNLIVTLPGFLFMIKNYEKPAAWRLYAPAHIKEGKWLLSVAVVQWSSSNFFILVAGIYLGIEALGALRLVQSFFGIINIGLQTIENYFLPKIALLYHENVIAAKEYLLRLTFAGATVFGLLTLVFFIFSNQIIVMVGGQKYQYYGYVIKMVALLYFFIFLGYPIRIAVRILMLNKIFFTGYLFSFITSLVTFHFLLKYSGLYGAVTGLILNQIIMILYWKYQLHKKQFQLWK</sequence>
<dbReference type="PANTHER" id="PTHR30250">
    <property type="entry name" value="PST FAMILY PREDICTED COLANIC ACID TRANSPORTER"/>
    <property type="match status" value="1"/>
</dbReference>
<keyword evidence="8" id="KW-1185">Reference proteome</keyword>
<feature type="transmembrane region" description="Helical" evidence="6">
    <location>
        <begin position="168"/>
        <end position="190"/>
    </location>
</feature>
<accession>A0ABU9INP4</accession>
<dbReference type="InterPro" id="IPR050833">
    <property type="entry name" value="Poly_Biosynth_Transport"/>
</dbReference>
<evidence type="ECO:0000256" key="4">
    <source>
        <dbReference type="ARBA" id="ARBA00022989"/>
    </source>
</evidence>
<comment type="subcellular location">
    <subcellularLocation>
        <location evidence="1">Cell membrane</location>
        <topology evidence="1">Multi-pass membrane protein</topology>
    </subcellularLocation>
</comment>
<evidence type="ECO:0000313" key="8">
    <source>
        <dbReference type="Proteomes" id="UP001485226"/>
    </source>
</evidence>
<dbReference type="PANTHER" id="PTHR30250:SF11">
    <property type="entry name" value="O-ANTIGEN TRANSPORTER-RELATED"/>
    <property type="match status" value="1"/>
</dbReference>
<evidence type="ECO:0000256" key="5">
    <source>
        <dbReference type="ARBA" id="ARBA00023136"/>
    </source>
</evidence>
<dbReference type="Proteomes" id="UP001485226">
    <property type="component" value="Unassembled WGS sequence"/>
</dbReference>
<evidence type="ECO:0000256" key="2">
    <source>
        <dbReference type="ARBA" id="ARBA00022475"/>
    </source>
</evidence>
<feature type="transmembrane region" description="Helical" evidence="6">
    <location>
        <begin position="84"/>
        <end position="106"/>
    </location>
</feature>